<evidence type="ECO:0000313" key="2">
    <source>
        <dbReference type="Proteomes" id="UP001283361"/>
    </source>
</evidence>
<accession>A0AAE0XNY7</accession>
<dbReference type="EMBL" id="JAWDGP010007969">
    <property type="protein sequence ID" value="KAK3698689.1"/>
    <property type="molecule type" value="Genomic_DNA"/>
</dbReference>
<reference evidence="1" key="1">
    <citation type="journal article" date="2023" name="G3 (Bethesda)">
        <title>A reference genome for the long-term kleptoplast-retaining sea slug Elysia crispata morphotype clarki.</title>
        <authorList>
            <person name="Eastman K.E."/>
            <person name="Pendleton A.L."/>
            <person name="Shaikh M.A."/>
            <person name="Suttiyut T."/>
            <person name="Ogas R."/>
            <person name="Tomko P."/>
            <person name="Gavelis G."/>
            <person name="Widhalm J.R."/>
            <person name="Wisecaver J.H."/>
        </authorList>
    </citation>
    <scope>NUCLEOTIDE SEQUENCE</scope>
    <source>
        <strain evidence="1">ECLA1</strain>
    </source>
</reference>
<keyword evidence="2" id="KW-1185">Reference proteome</keyword>
<name>A0AAE0XNY7_9GAST</name>
<protein>
    <submittedName>
        <fullName evidence="1">Uncharacterized protein</fullName>
    </submittedName>
</protein>
<sequence>MITTSGELAEQTTAVFTKAGYRYRGDRTPTPELLNIALGPRGHSTEAVEPFTNTLGEIYTQSLPSEDAARRQEN</sequence>
<comment type="caution">
    <text evidence="1">The sequence shown here is derived from an EMBL/GenBank/DDBJ whole genome shotgun (WGS) entry which is preliminary data.</text>
</comment>
<gene>
    <name evidence="1" type="ORF">RRG08_046191</name>
</gene>
<proteinExistence type="predicted"/>
<evidence type="ECO:0000313" key="1">
    <source>
        <dbReference type="EMBL" id="KAK3698689.1"/>
    </source>
</evidence>
<dbReference type="AlphaFoldDB" id="A0AAE0XNY7"/>
<dbReference type="Proteomes" id="UP001283361">
    <property type="component" value="Unassembled WGS sequence"/>
</dbReference>
<organism evidence="1 2">
    <name type="scientific">Elysia crispata</name>
    <name type="common">lettuce slug</name>
    <dbReference type="NCBI Taxonomy" id="231223"/>
    <lineage>
        <taxon>Eukaryota</taxon>
        <taxon>Metazoa</taxon>
        <taxon>Spiralia</taxon>
        <taxon>Lophotrochozoa</taxon>
        <taxon>Mollusca</taxon>
        <taxon>Gastropoda</taxon>
        <taxon>Heterobranchia</taxon>
        <taxon>Euthyneura</taxon>
        <taxon>Panpulmonata</taxon>
        <taxon>Sacoglossa</taxon>
        <taxon>Placobranchoidea</taxon>
        <taxon>Plakobranchidae</taxon>
        <taxon>Elysia</taxon>
    </lineage>
</organism>